<evidence type="ECO:0000313" key="2">
    <source>
        <dbReference type="EMBL" id="PFX14420.1"/>
    </source>
</evidence>
<dbReference type="Proteomes" id="UP000225706">
    <property type="component" value="Unassembled WGS sequence"/>
</dbReference>
<evidence type="ECO:0000313" key="3">
    <source>
        <dbReference type="Proteomes" id="UP000225706"/>
    </source>
</evidence>
<organism evidence="2 3">
    <name type="scientific">Stylophora pistillata</name>
    <name type="common">Smooth cauliflower coral</name>
    <dbReference type="NCBI Taxonomy" id="50429"/>
    <lineage>
        <taxon>Eukaryota</taxon>
        <taxon>Metazoa</taxon>
        <taxon>Cnidaria</taxon>
        <taxon>Anthozoa</taxon>
        <taxon>Hexacorallia</taxon>
        <taxon>Scleractinia</taxon>
        <taxon>Astrocoeniina</taxon>
        <taxon>Pocilloporidae</taxon>
        <taxon>Stylophora</taxon>
    </lineage>
</organism>
<comment type="caution">
    <text evidence="2">The sequence shown here is derived from an EMBL/GenBank/DDBJ whole genome shotgun (WGS) entry which is preliminary data.</text>
</comment>
<evidence type="ECO:0000256" key="1">
    <source>
        <dbReference type="SAM" id="MobiDB-lite"/>
    </source>
</evidence>
<accession>A0A2B4RD63</accession>
<proteinExistence type="predicted"/>
<feature type="region of interest" description="Disordered" evidence="1">
    <location>
        <begin position="72"/>
        <end position="93"/>
    </location>
</feature>
<sequence>MSFCSRYLRRSVPPKCKERPQIAIRCLEGLAIVQFSIINMPRDSNSSLEKKNLELKAQIEGIKRLKSQLAIKDGDESTSTATQAERDQRYSTNEQADFQSVQTRAEAELRRLSPRLAQVSAKVDEVGKAIAIKEYSFQYNIKIVGVPELSATQKCRKSAEANHMQVYKKTS</sequence>
<name>A0A2B4RD63_STYPI</name>
<keyword evidence="3" id="KW-1185">Reference proteome</keyword>
<gene>
    <name evidence="2" type="ORF">AWC38_SpisGene21424</name>
</gene>
<reference evidence="3" key="1">
    <citation type="journal article" date="2017" name="bioRxiv">
        <title>Comparative analysis of the genomes of Stylophora pistillata and Acropora digitifera provides evidence for extensive differences between species of corals.</title>
        <authorList>
            <person name="Voolstra C.R."/>
            <person name="Li Y."/>
            <person name="Liew Y.J."/>
            <person name="Baumgarten S."/>
            <person name="Zoccola D."/>
            <person name="Flot J.-F."/>
            <person name="Tambutte S."/>
            <person name="Allemand D."/>
            <person name="Aranda M."/>
        </authorList>
    </citation>
    <scope>NUCLEOTIDE SEQUENCE [LARGE SCALE GENOMIC DNA]</scope>
</reference>
<protein>
    <submittedName>
        <fullName evidence="2">Uncharacterized protein</fullName>
    </submittedName>
</protein>
<dbReference type="AlphaFoldDB" id="A0A2B4RD63"/>
<dbReference type="EMBL" id="LSMT01000783">
    <property type="protein sequence ID" value="PFX14420.1"/>
    <property type="molecule type" value="Genomic_DNA"/>
</dbReference>